<comment type="caution">
    <text evidence="5">The sequence shown here is derived from an EMBL/GenBank/DDBJ whole genome shotgun (WGS) entry which is preliminary data.</text>
</comment>
<evidence type="ECO:0000313" key="6">
    <source>
        <dbReference type="Proteomes" id="UP000003704"/>
    </source>
</evidence>
<keyword evidence="4" id="KW-0472">Membrane</keyword>
<evidence type="ECO:0000256" key="2">
    <source>
        <dbReference type="PIRSR" id="PIRSR603782-1"/>
    </source>
</evidence>
<reference evidence="5 6" key="1">
    <citation type="journal article" date="2012" name="J. Bacteriol.">
        <title>Genome Sequence of n-Alkane-Degrading Hydrocarboniphaga effusa Strain AP103T (ATCC BAA-332T).</title>
        <authorList>
            <person name="Chang H.K."/>
            <person name="Zylstra G.J."/>
            <person name="Chae J.C."/>
        </authorList>
    </citation>
    <scope>NUCLEOTIDE SEQUENCE [LARGE SCALE GENOMIC DNA]</scope>
    <source>
        <strain evidence="5 6">AP103</strain>
    </source>
</reference>
<feature type="transmembrane region" description="Helical" evidence="4">
    <location>
        <begin position="20"/>
        <end position="41"/>
    </location>
</feature>
<dbReference type="RefSeq" id="WP_007184356.1">
    <property type="nucleotide sequence ID" value="NZ_AKGD01000001.1"/>
</dbReference>
<keyword evidence="2" id="KW-0479">Metal-binding</keyword>
<keyword evidence="2" id="KW-0186">Copper</keyword>
<keyword evidence="4" id="KW-0812">Transmembrane</keyword>
<dbReference type="GO" id="GO:0046872">
    <property type="term" value="F:metal ion binding"/>
    <property type="evidence" value="ECO:0007669"/>
    <property type="project" value="UniProtKB-KW"/>
</dbReference>
<dbReference type="Pfam" id="PF02630">
    <property type="entry name" value="SCO1-SenC"/>
    <property type="match status" value="1"/>
</dbReference>
<dbReference type="AlphaFoldDB" id="I8TBL8"/>
<evidence type="ECO:0000256" key="3">
    <source>
        <dbReference type="PIRSR" id="PIRSR603782-2"/>
    </source>
</evidence>
<gene>
    <name evidence="5" type="ORF">WQQ_14020</name>
</gene>
<evidence type="ECO:0000256" key="4">
    <source>
        <dbReference type="SAM" id="Phobius"/>
    </source>
</evidence>
<comment type="similarity">
    <text evidence="1">Belongs to the SCO1/2 family.</text>
</comment>
<dbReference type="OrthoDB" id="9785445at2"/>
<keyword evidence="4" id="KW-1133">Transmembrane helix</keyword>
<dbReference type="Proteomes" id="UP000003704">
    <property type="component" value="Unassembled WGS sequence"/>
</dbReference>
<dbReference type="SUPFAM" id="SSF52833">
    <property type="entry name" value="Thioredoxin-like"/>
    <property type="match status" value="1"/>
</dbReference>
<dbReference type="STRING" id="1172194.WQQ_14020"/>
<dbReference type="Gene3D" id="3.40.30.10">
    <property type="entry name" value="Glutaredoxin"/>
    <property type="match status" value="1"/>
</dbReference>
<feature type="disulfide bond" description="Redox-active" evidence="3">
    <location>
        <begin position="94"/>
        <end position="98"/>
    </location>
</feature>
<name>I8TBL8_9GAMM</name>
<proteinExistence type="inferred from homology"/>
<organism evidence="5 6">
    <name type="scientific">Hydrocarboniphaga effusa AP103</name>
    <dbReference type="NCBI Taxonomy" id="1172194"/>
    <lineage>
        <taxon>Bacteria</taxon>
        <taxon>Pseudomonadati</taxon>
        <taxon>Pseudomonadota</taxon>
        <taxon>Gammaproteobacteria</taxon>
        <taxon>Nevskiales</taxon>
        <taxon>Nevskiaceae</taxon>
        <taxon>Hydrocarboniphaga</taxon>
    </lineage>
</organism>
<feature type="binding site" evidence="2">
    <location>
        <position position="94"/>
    </location>
    <ligand>
        <name>Cu cation</name>
        <dbReference type="ChEBI" id="CHEBI:23378"/>
    </ligand>
</feature>
<dbReference type="InterPro" id="IPR003782">
    <property type="entry name" value="SCO1/SenC"/>
</dbReference>
<feature type="binding site" evidence="2">
    <location>
        <position position="98"/>
    </location>
    <ligand>
        <name>Cu cation</name>
        <dbReference type="ChEBI" id="CHEBI:23378"/>
    </ligand>
</feature>
<keyword evidence="6" id="KW-1185">Reference proteome</keyword>
<protein>
    <recommendedName>
        <fullName evidence="7">Thioredoxin domain-containing protein</fullName>
    </recommendedName>
</protein>
<keyword evidence="3" id="KW-1015">Disulfide bond</keyword>
<evidence type="ECO:0008006" key="7">
    <source>
        <dbReference type="Google" id="ProtNLM"/>
    </source>
</evidence>
<evidence type="ECO:0000313" key="5">
    <source>
        <dbReference type="EMBL" id="EIT71265.1"/>
    </source>
</evidence>
<dbReference type="InterPro" id="IPR036249">
    <property type="entry name" value="Thioredoxin-like_sf"/>
</dbReference>
<sequence>MNAAPPTAGPRSRLTGRTQFVLLALLFFAPFVAAWSLYFYFPDARPTGTTNYGQLVNPPLQLPNWSLTEPDGSASTTEALRGKWLLIQLVDGDCEKLCTDRLVTTRQMRTALAAERERLQRVVIGNDAAGLAALQSRLAAEQPDVSWHAIADLGEARRFFGSTDAETLFLVDPAGNYLMLYPGGHGVQADFKGMQKDINKLLKLSRLG</sequence>
<accession>I8TBL8</accession>
<evidence type="ECO:0000256" key="1">
    <source>
        <dbReference type="ARBA" id="ARBA00010996"/>
    </source>
</evidence>
<dbReference type="EMBL" id="AKGD01000001">
    <property type="protein sequence ID" value="EIT71265.1"/>
    <property type="molecule type" value="Genomic_DNA"/>
</dbReference>